<evidence type="ECO:0000256" key="1">
    <source>
        <dbReference type="SAM" id="MobiDB-lite"/>
    </source>
</evidence>
<protein>
    <submittedName>
        <fullName evidence="2">Uncharacterized protein</fullName>
    </submittedName>
</protein>
<reference evidence="2" key="1">
    <citation type="submission" date="2020-02" db="EMBL/GenBank/DDBJ databases">
        <authorList>
            <person name="Meier V. D."/>
        </authorList>
    </citation>
    <scope>NUCLEOTIDE SEQUENCE</scope>
    <source>
        <strain evidence="2">AVDCRST_MAG77</strain>
    </source>
</reference>
<feature type="compositionally biased region" description="Basic and acidic residues" evidence="1">
    <location>
        <begin position="27"/>
        <end position="38"/>
    </location>
</feature>
<dbReference type="EMBL" id="CADCTC010000179">
    <property type="protein sequence ID" value="CAA9272024.1"/>
    <property type="molecule type" value="Genomic_DNA"/>
</dbReference>
<proteinExistence type="predicted"/>
<feature type="region of interest" description="Disordered" evidence="1">
    <location>
        <begin position="1"/>
        <end position="38"/>
    </location>
</feature>
<name>A0A6J4J829_9CHLR</name>
<evidence type="ECO:0000313" key="2">
    <source>
        <dbReference type="EMBL" id="CAA9272024.1"/>
    </source>
</evidence>
<dbReference type="AlphaFoldDB" id="A0A6J4J829"/>
<organism evidence="2">
    <name type="scientific">uncultured Chloroflexota bacterium</name>
    <dbReference type="NCBI Taxonomy" id="166587"/>
    <lineage>
        <taxon>Bacteria</taxon>
        <taxon>Bacillati</taxon>
        <taxon>Chloroflexota</taxon>
        <taxon>environmental samples</taxon>
    </lineage>
</organism>
<sequence length="45" mass="5250">MQAQQLALPPPASPEMQRESQAGQQDADVKQEPAAQERRAWWRFW</sequence>
<gene>
    <name evidence="2" type="ORF">AVDCRST_MAG77-3225</name>
</gene>
<accession>A0A6J4J829</accession>